<gene>
    <name evidence="1" type="ORF">C12CBH8_09190</name>
</gene>
<organism evidence="1 2">
    <name type="scientific">Solibaculum mannosilyticum</name>
    <dbReference type="NCBI Taxonomy" id="2780922"/>
    <lineage>
        <taxon>Bacteria</taxon>
        <taxon>Bacillati</taxon>
        <taxon>Bacillota</taxon>
        <taxon>Clostridia</taxon>
        <taxon>Eubacteriales</taxon>
        <taxon>Oscillospiraceae</taxon>
        <taxon>Solibaculum</taxon>
    </lineage>
</organism>
<dbReference type="Proteomes" id="UP000593890">
    <property type="component" value="Chromosome"/>
</dbReference>
<accession>A0A7I8D0H9</accession>
<evidence type="ECO:0000313" key="2">
    <source>
        <dbReference type="Proteomes" id="UP000593890"/>
    </source>
</evidence>
<protein>
    <submittedName>
        <fullName evidence="1">Uncharacterized protein</fullName>
    </submittedName>
</protein>
<dbReference type="EMBL" id="AP023321">
    <property type="protein sequence ID" value="BCI60280.1"/>
    <property type="molecule type" value="Genomic_DNA"/>
</dbReference>
<dbReference type="AlphaFoldDB" id="A0A7I8D0H9"/>
<name>A0A7I8D0H9_9FIRM</name>
<sequence length="51" mass="5922">MVKMLHLFALFCPFSIEKYAIETKIDVLFKYFCFAIVIPYYFGVDSDSGLS</sequence>
<evidence type="ECO:0000313" key="1">
    <source>
        <dbReference type="EMBL" id="BCI60280.1"/>
    </source>
</evidence>
<dbReference type="KEGG" id="sman:C12CBH8_09190"/>
<reference evidence="2" key="1">
    <citation type="submission" date="2020-07" db="EMBL/GenBank/DDBJ databases">
        <title>Complete genome sequencing of Clostridia bacterium strain 12CBH8.</title>
        <authorList>
            <person name="Sakamoto M."/>
            <person name="Murakami T."/>
            <person name="Mori H."/>
        </authorList>
    </citation>
    <scope>NUCLEOTIDE SEQUENCE [LARGE SCALE GENOMIC DNA]</scope>
    <source>
        <strain evidence="2">12CBH8</strain>
    </source>
</reference>
<proteinExistence type="predicted"/>
<keyword evidence="2" id="KW-1185">Reference proteome</keyword>